<evidence type="ECO:0000313" key="2">
    <source>
        <dbReference type="Proteomes" id="UP000503840"/>
    </source>
</evidence>
<name>A0A7J0BLS6_9BACT</name>
<dbReference type="EMBL" id="BLVO01000013">
    <property type="protein sequence ID" value="GFM34191.1"/>
    <property type="molecule type" value="Genomic_DNA"/>
</dbReference>
<gene>
    <name evidence="1" type="ORF">DSM101010T_25560</name>
</gene>
<keyword evidence="2" id="KW-1185">Reference proteome</keyword>
<reference evidence="1 2" key="1">
    <citation type="submission" date="2020-05" db="EMBL/GenBank/DDBJ databases">
        <title>Draft genome sequence of Desulfovibrio sp. strain HN2T.</title>
        <authorList>
            <person name="Ueno A."/>
            <person name="Tamazawa S."/>
            <person name="Tamamura S."/>
            <person name="Murakami T."/>
            <person name="Kiyama T."/>
            <person name="Inomata H."/>
            <person name="Amano Y."/>
            <person name="Miyakawa K."/>
            <person name="Tamaki H."/>
            <person name="Naganuma T."/>
            <person name="Kaneko K."/>
        </authorList>
    </citation>
    <scope>NUCLEOTIDE SEQUENCE [LARGE SCALE GENOMIC DNA]</scope>
    <source>
        <strain evidence="1 2">HN2</strain>
    </source>
</reference>
<evidence type="ECO:0000313" key="1">
    <source>
        <dbReference type="EMBL" id="GFM34191.1"/>
    </source>
</evidence>
<protein>
    <submittedName>
        <fullName evidence="1">Uncharacterized protein</fullName>
    </submittedName>
</protein>
<accession>A0A7J0BLS6</accession>
<dbReference type="Proteomes" id="UP000503840">
    <property type="component" value="Unassembled WGS sequence"/>
</dbReference>
<dbReference type="AlphaFoldDB" id="A0A7J0BLS6"/>
<sequence length="232" mass="25637">MKLRKRLTVNGRNIPLVDEDVRLELHAPGRGMFRVQSTAALTGFVRLYLGYSNQDADQLFFTGYAEKSVTVDAQTQRLMCRELTALLDAHMPVFLRHPTLAEVLAVYAERTGLSFILGQGAYASHDVASFCALGSGHQGMDSIGAVFGIARYVWLQQGDDKVFVGSWDDSRWATRPVTVEERWFSACNADGGKTLPVLPALRPGVLLNGEYVRALQLQGENMVVTCAKQLEK</sequence>
<dbReference type="RefSeq" id="WP_174405806.1">
    <property type="nucleotide sequence ID" value="NZ_BLVO01000013.1"/>
</dbReference>
<comment type="caution">
    <text evidence="1">The sequence shown here is derived from an EMBL/GenBank/DDBJ whole genome shotgun (WGS) entry which is preliminary data.</text>
</comment>
<organism evidence="1 2">
    <name type="scientific">Desulfovibrio subterraneus</name>
    <dbReference type="NCBI Taxonomy" id="2718620"/>
    <lineage>
        <taxon>Bacteria</taxon>
        <taxon>Pseudomonadati</taxon>
        <taxon>Thermodesulfobacteriota</taxon>
        <taxon>Desulfovibrionia</taxon>
        <taxon>Desulfovibrionales</taxon>
        <taxon>Desulfovibrionaceae</taxon>
        <taxon>Desulfovibrio</taxon>
    </lineage>
</organism>
<proteinExistence type="predicted"/>